<protein>
    <submittedName>
        <fullName evidence="3">Uncharacterized protein</fullName>
    </submittedName>
</protein>
<evidence type="ECO:0000313" key="4">
    <source>
        <dbReference type="Proteomes" id="UP000467130"/>
    </source>
</evidence>
<evidence type="ECO:0000313" key="3">
    <source>
        <dbReference type="EMBL" id="BBY24990.1"/>
    </source>
</evidence>
<dbReference type="EMBL" id="AP022587">
    <property type="protein sequence ID" value="BBY24990.1"/>
    <property type="molecule type" value="Genomic_DNA"/>
</dbReference>
<name>A0A7I7QFN6_9MYCO</name>
<evidence type="ECO:0000256" key="1">
    <source>
        <dbReference type="SAM" id="MobiDB-lite"/>
    </source>
</evidence>
<organism evidence="3 4">
    <name type="scientific">Mycobacterium stomatepiae</name>
    <dbReference type="NCBI Taxonomy" id="470076"/>
    <lineage>
        <taxon>Bacteria</taxon>
        <taxon>Bacillati</taxon>
        <taxon>Actinomycetota</taxon>
        <taxon>Actinomycetes</taxon>
        <taxon>Mycobacteriales</taxon>
        <taxon>Mycobacteriaceae</taxon>
        <taxon>Mycobacterium</taxon>
        <taxon>Mycobacterium simiae complex</taxon>
    </lineage>
</organism>
<accession>A0A7I7QFN6</accession>
<dbReference type="Proteomes" id="UP000467130">
    <property type="component" value="Chromosome"/>
</dbReference>
<keyword evidence="2" id="KW-0812">Transmembrane</keyword>
<dbReference type="KEGG" id="msto:MSTO_51950"/>
<feature type="region of interest" description="Disordered" evidence="1">
    <location>
        <begin position="1"/>
        <end position="22"/>
    </location>
</feature>
<gene>
    <name evidence="3" type="ORF">MSTO_51950</name>
</gene>
<feature type="compositionally biased region" description="Basic and acidic residues" evidence="1">
    <location>
        <begin position="11"/>
        <end position="22"/>
    </location>
</feature>
<feature type="transmembrane region" description="Helical" evidence="2">
    <location>
        <begin position="25"/>
        <end position="43"/>
    </location>
</feature>
<reference evidence="3 4" key="1">
    <citation type="journal article" date="2019" name="Emerg. Microbes Infect.">
        <title>Comprehensive subspecies identification of 175 nontuberculous mycobacteria species based on 7547 genomic profiles.</title>
        <authorList>
            <person name="Matsumoto Y."/>
            <person name="Kinjo T."/>
            <person name="Motooka D."/>
            <person name="Nabeya D."/>
            <person name="Jung N."/>
            <person name="Uechi K."/>
            <person name="Horii T."/>
            <person name="Iida T."/>
            <person name="Fujita J."/>
            <person name="Nakamura S."/>
        </authorList>
    </citation>
    <scope>NUCLEOTIDE SEQUENCE [LARGE SCALE GENOMIC DNA]</scope>
    <source>
        <strain evidence="3 4">JCM 17783</strain>
    </source>
</reference>
<sequence>MPTEQFAPLTTEDKPSPAEGKKRGWGGWIAGAALGAFALFFIANCRVALDPRVANPNVQGRPAR</sequence>
<keyword evidence="2" id="KW-0472">Membrane</keyword>
<keyword evidence="4" id="KW-1185">Reference proteome</keyword>
<dbReference type="AlphaFoldDB" id="A0A7I7QFN6"/>
<evidence type="ECO:0000256" key="2">
    <source>
        <dbReference type="SAM" id="Phobius"/>
    </source>
</evidence>
<keyword evidence="2" id="KW-1133">Transmembrane helix</keyword>
<proteinExistence type="predicted"/>